<dbReference type="NCBIfam" id="TIGR00520">
    <property type="entry name" value="asnASE_II"/>
    <property type="match status" value="1"/>
</dbReference>
<dbReference type="PIRSF" id="PIRSF500176">
    <property type="entry name" value="L_ASNase"/>
    <property type="match status" value="1"/>
</dbReference>
<proteinExistence type="inferred from homology"/>
<evidence type="ECO:0000259" key="5">
    <source>
        <dbReference type="Pfam" id="PF17763"/>
    </source>
</evidence>
<dbReference type="SUPFAM" id="SSF53774">
    <property type="entry name" value="Glutaminase/Asparaginase"/>
    <property type="match status" value="1"/>
</dbReference>
<dbReference type="Pfam" id="PF00710">
    <property type="entry name" value="Asparaginase"/>
    <property type="match status" value="1"/>
</dbReference>
<protein>
    <submittedName>
        <fullName evidence="6">Asparaginase</fullName>
    </submittedName>
</protein>
<dbReference type="PIRSF" id="PIRSF001220">
    <property type="entry name" value="L-ASNase_gatD"/>
    <property type="match status" value="1"/>
</dbReference>
<dbReference type="PANTHER" id="PTHR11707">
    <property type="entry name" value="L-ASPARAGINASE"/>
    <property type="match status" value="1"/>
</dbReference>
<organism evidence="6 7">
    <name type="scientific">Sporosarcina highlanderae</name>
    <dbReference type="NCBI Taxonomy" id="3035916"/>
    <lineage>
        <taxon>Bacteria</taxon>
        <taxon>Bacillati</taxon>
        <taxon>Bacillota</taxon>
        <taxon>Bacilli</taxon>
        <taxon>Bacillales</taxon>
        <taxon>Caryophanaceae</taxon>
        <taxon>Sporosarcina</taxon>
    </lineage>
</organism>
<keyword evidence="7" id="KW-1185">Reference proteome</keyword>
<dbReference type="RefSeq" id="WP_301245835.1">
    <property type="nucleotide sequence ID" value="NZ_JAROCC010000021.1"/>
</dbReference>
<dbReference type="Proteomes" id="UP001175097">
    <property type="component" value="Unassembled WGS sequence"/>
</dbReference>
<dbReference type="EMBL" id="JAROCC010000021">
    <property type="protein sequence ID" value="MDN4609192.1"/>
    <property type="molecule type" value="Genomic_DNA"/>
</dbReference>
<name>A0ABT8JW79_9BACL</name>
<evidence type="ECO:0000259" key="4">
    <source>
        <dbReference type="Pfam" id="PF00710"/>
    </source>
</evidence>
<accession>A0ABT8JW79</accession>
<dbReference type="InterPro" id="IPR027473">
    <property type="entry name" value="L-asparaginase_C"/>
</dbReference>
<dbReference type="InterPro" id="IPR036152">
    <property type="entry name" value="Asp/glu_Ase-like_sf"/>
</dbReference>
<feature type="domain" description="L-asparaginase N-terminal" evidence="4">
    <location>
        <begin position="3"/>
        <end position="195"/>
    </location>
</feature>
<dbReference type="PRINTS" id="PR00139">
    <property type="entry name" value="ASNGLNASE"/>
</dbReference>
<dbReference type="InterPro" id="IPR037152">
    <property type="entry name" value="L-asparaginase_N_sf"/>
</dbReference>
<dbReference type="PROSITE" id="PS51732">
    <property type="entry name" value="ASN_GLN_ASE_3"/>
    <property type="match status" value="1"/>
</dbReference>
<dbReference type="SMART" id="SM00870">
    <property type="entry name" value="Asparaginase"/>
    <property type="match status" value="1"/>
</dbReference>
<dbReference type="InterPro" id="IPR006034">
    <property type="entry name" value="Asparaginase/glutaminase-like"/>
</dbReference>
<dbReference type="InterPro" id="IPR040919">
    <property type="entry name" value="Asparaginase_C"/>
</dbReference>
<evidence type="ECO:0000256" key="3">
    <source>
        <dbReference type="RuleBase" id="RU004456"/>
    </source>
</evidence>
<evidence type="ECO:0000256" key="1">
    <source>
        <dbReference type="ARBA" id="ARBA00010518"/>
    </source>
</evidence>
<comment type="similarity">
    <text evidence="1 3">Belongs to the asparaginase 1 family.</text>
</comment>
<reference evidence="6" key="1">
    <citation type="submission" date="2023-03" db="EMBL/GenBank/DDBJ databases">
        <title>MT1 and MT2 Draft Genomes of Novel Species.</title>
        <authorList>
            <person name="Venkateswaran K."/>
        </authorList>
    </citation>
    <scope>NUCLEOTIDE SEQUENCE</scope>
    <source>
        <strain evidence="6">F6_3S_P_2</strain>
    </source>
</reference>
<feature type="domain" description="Asparaginase/glutaminase C-terminal" evidence="5">
    <location>
        <begin position="217"/>
        <end position="326"/>
    </location>
</feature>
<dbReference type="PANTHER" id="PTHR11707:SF28">
    <property type="entry name" value="60 KDA LYSOPHOSPHOLIPASE"/>
    <property type="match status" value="1"/>
</dbReference>
<dbReference type="CDD" id="cd08964">
    <property type="entry name" value="L-asparaginase_II"/>
    <property type="match status" value="1"/>
</dbReference>
<dbReference type="Gene3D" id="3.40.50.1170">
    <property type="entry name" value="L-asparaginase, N-terminal domain"/>
    <property type="match status" value="1"/>
</dbReference>
<dbReference type="SFLD" id="SFLDS00057">
    <property type="entry name" value="Glutaminase/Asparaginase"/>
    <property type="match status" value="1"/>
</dbReference>
<gene>
    <name evidence="6" type="ORF">P5G49_17145</name>
</gene>
<sequence length="329" mass="36675">MKKIKVIAMGGTISAHHPCRTDLRNYTSGHYTGEDLIREIPEMNEIAHLHIEQLSNVSSTLIDTEHWIMLRDKIHHDLRDGNYDGIVITHGTNTLEETAYFLHLTVETDKPIVLTGAQRPFSAISTDAHLNLLNALKVAASDTAVGKGVLVVLNDQISCARDVSKTNTYRLETFNSGELGVLGYVDPDDSVQFYRMSLRKHTTSSEFAVLPINDLPKVEIIYSYAGATGRTIRPLLDEERVDGIIVAGTGAGRCSEKEEVELIEAKKKGIQIVLGSRVMDGRVLPLERYKHLRSPTSDNLPPHKARILLMLALLKYTDNESIQTLFDTY</sequence>
<comment type="caution">
    <text evidence="6">The sequence shown here is derived from an EMBL/GenBank/DDBJ whole genome shotgun (WGS) entry which is preliminary data.</text>
</comment>
<evidence type="ECO:0000313" key="6">
    <source>
        <dbReference type="EMBL" id="MDN4609192.1"/>
    </source>
</evidence>
<keyword evidence="2" id="KW-0378">Hydrolase</keyword>
<dbReference type="Gene3D" id="3.40.50.40">
    <property type="match status" value="1"/>
</dbReference>
<evidence type="ECO:0000256" key="2">
    <source>
        <dbReference type="ARBA" id="ARBA00022801"/>
    </source>
</evidence>
<dbReference type="InterPro" id="IPR004550">
    <property type="entry name" value="AsnASE_II"/>
</dbReference>
<dbReference type="InterPro" id="IPR027474">
    <property type="entry name" value="L-asparaginase_N"/>
</dbReference>
<dbReference type="Pfam" id="PF17763">
    <property type="entry name" value="Asparaginase_C"/>
    <property type="match status" value="1"/>
</dbReference>
<evidence type="ECO:0000313" key="7">
    <source>
        <dbReference type="Proteomes" id="UP001175097"/>
    </source>
</evidence>